<organism evidence="1 4">
    <name type="scientific">Aliarcobacter cibarius</name>
    <dbReference type="NCBI Taxonomy" id="255507"/>
    <lineage>
        <taxon>Bacteria</taxon>
        <taxon>Pseudomonadati</taxon>
        <taxon>Campylobacterota</taxon>
        <taxon>Epsilonproteobacteria</taxon>
        <taxon>Campylobacterales</taxon>
        <taxon>Arcobacteraceae</taxon>
        <taxon>Aliarcobacter</taxon>
    </lineage>
</organism>
<evidence type="ECO:0000313" key="1">
    <source>
        <dbReference type="EMBL" id="QKJ26970.1"/>
    </source>
</evidence>
<dbReference type="EMBL" id="CP054051">
    <property type="protein sequence ID" value="QKJ26970.1"/>
    <property type="molecule type" value="Genomic_DNA"/>
</dbReference>
<evidence type="ECO:0000313" key="2">
    <source>
        <dbReference type="EMBL" id="TLS97754.1"/>
    </source>
</evidence>
<evidence type="ECO:0000313" key="4">
    <source>
        <dbReference type="Proteomes" id="UP000509513"/>
    </source>
</evidence>
<gene>
    <name evidence="1" type="ORF">ACBT_1058</name>
    <name evidence="2" type="ORF">FE247_07990</name>
</gene>
<accession>A0A5J6RFV4</accession>
<reference evidence="2 3" key="1">
    <citation type="submission" date="2019-05" db="EMBL/GenBank/DDBJ databases">
        <title>Arcobacter cibarius and Arcobacter thereius providing challenges in identification an antibiotic susceptibility and Quinolone resistance.</title>
        <authorList>
            <person name="Busch A."/>
            <person name="Hanel I."/>
            <person name="Hotzel H."/>
            <person name="Tomaso H."/>
        </authorList>
    </citation>
    <scope>NUCLEOTIDE SEQUENCE [LARGE SCALE GENOMIC DNA]</scope>
    <source>
        <strain evidence="2 3">16CS0831-2</strain>
    </source>
</reference>
<dbReference type="KEGG" id="acib:ACBT_1058"/>
<dbReference type="OrthoDB" id="5347197at2"/>
<sequence length="127" mass="14570">MGLIFSFAIPKFNNINENSDILTLKSHYALIQSVITRKKSNEVLLQNNVNIDSLDSARINIKNEELFKNVLDTPILSTTINDKNYGNWAKISNVKYLFFTQSKTFEFVLENGNFVCISNENLCKEIE</sequence>
<dbReference type="EMBL" id="VBUC01000019">
    <property type="protein sequence ID" value="TLS97754.1"/>
    <property type="molecule type" value="Genomic_DNA"/>
</dbReference>
<dbReference type="AlphaFoldDB" id="A0A5J6RFV4"/>
<reference evidence="1 4" key="2">
    <citation type="submission" date="2020-05" db="EMBL/GenBank/DDBJ databases">
        <title>Complete genome sequencing of Campylobacter and Arcobacter type strains.</title>
        <authorList>
            <person name="Miller W.G."/>
            <person name="Yee E."/>
        </authorList>
    </citation>
    <scope>NUCLEOTIDE SEQUENCE [LARGE SCALE GENOMIC DNA]</scope>
    <source>
        <strain evidence="1 4">LMG 21996</strain>
    </source>
</reference>
<dbReference type="Proteomes" id="UP000305417">
    <property type="component" value="Unassembled WGS sequence"/>
</dbReference>
<evidence type="ECO:0000313" key="3">
    <source>
        <dbReference type="Proteomes" id="UP000305417"/>
    </source>
</evidence>
<dbReference type="STRING" id="1442598.GCA_000522465_01107"/>
<protein>
    <submittedName>
        <fullName evidence="1">Uncharacterized protein</fullName>
    </submittedName>
</protein>
<proteinExistence type="predicted"/>
<dbReference type="Proteomes" id="UP000509513">
    <property type="component" value="Chromosome"/>
</dbReference>
<keyword evidence="3" id="KW-1185">Reference proteome</keyword>
<name>A0A5J6RFV4_9BACT</name>